<dbReference type="InterPro" id="IPR000403">
    <property type="entry name" value="PI3/4_kinase_cat_dom"/>
</dbReference>
<dbReference type="InterPro" id="IPR001263">
    <property type="entry name" value="PI3K_accessory_dom"/>
</dbReference>
<keyword evidence="5" id="KW-0067">ATP-binding</keyword>
<reference evidence="10" key="1">
    <citation type="submission" date="2022-08" db="EMBL/GenBank/DDBJ databases">
        <title>Novel sulphate-reducing endosymbionts in the free-living metamonad Anaeramoeba.</title>
        <authorList>
            <person name="Jerlstrom-Hultqvist J."/>
            <person name="Cepicka I."/>
            <person name="Gallot-Lavallee L."/>
            <person name="Salas-Leiva D."/>
            <person name="Curtis B.A."/>
            <person name="Zahonova K."/>
            <person name="Pipaliya S."/>
            <person name="Dacks J."/>
            <person name="Roger A.J."/>
        </authorList>
    </citation>
    <scope>NUCLEOTIDE SEQUENCE</scope>
    <source>
        <strain evidence="10">Busselton2</strain>
    </source>
</reference>
<dbReference type="PANTHER" id="PTHR10048:SF7">
    <property type="entry name" value="PHOSPHATIDYLINOSITOL 3-KINASE CATALYTIC SUBUNIT TYPE 3"/>
    <property type="match status" value="1"/>
</dbReference>
<evidence type="ECO:0000256" key="6">
    <source>
        <dbReference type="ARBA" id="ARBA00023985"/>
    </source>
</evidence>
<evidence type="ECO:0000313" key="10">
    <source>
        <dbReference type="EMBL" id="KAJ3439081.1"/>
    </source>
</evidence>
<feature type="compositionally biased region" description="Basic residues" evidence="7">
    <location>
        <begin position="94"/>
        <end position="112"/>
    </location>
</feature>
<dbReference type="Gene3D" id="3.30.1010.10">
    <property type="entry name" value="Phosphatidylinositol 3-kinase Catalytic Subunit, Chain A, domain 4"/>
    <property type="match status" value="1"/>
</dbReference>
<dbReference type="FunFam" id="1.10.1070.11:FF:000002">
    <property type="entry name" value="Phosphatidylinositol 3-kinase catalytic subunit type 3"/>
    <property type="match status" value="1"/>
</dbReference>
<dbReference type="InterPro" id="IPR018936">
    <property type="entry name" value="PI3/4_kinase_CS"/>
</dbReference>
<proteinExistence type="predicted"/>
<dbReference type="Gene3D" id="1.25.40.70">
    <property type="entry name" value="Phosphatidylinositol 3-kinase, accessory domain (PIK)"/>
    <property type="match status" value="1"/>
</dbReference>
<evidence type="ECO:0000259" key="8">
    <source>
        <dbReference type="PROSITE" id="PS50290"/>
    </source>
</evidence>
<dbReference type="GO" id="GO:0005524">
    <property type="term" value="F:ATP binding"/>
    <property type="evidence" value="ECO:0007669"/>
    <property type="project" value="UniProtKB-KW"/>
</dbReference>
<feature type="region of interest" description="Disordered" evidence="7">
    <location>
        <begin position="1"/>
        <end position="127"/>
    </location>
</feature>
<feature type="compositionally biased region" description="Polar residues" evidence="7">
    <location>
        <begin position="17"/>
        <end position="35"/>
    </location>
</feature>
<dbReference type="Pfam" id="PF00613">
    <property type="entry name" value="PI3Ka"/>
    <property type="match status" value="1"/>
</dbReference>
<dbReference type="CDD" id="cd00896">
    <property type="entry name" value="PI3Kc_III"/>
    <property type="match status" value="1"/>
</dbReference>
<dbReference type="GO" id="GO:0005777">
    <property type="term" value="C:peroxisome"/>
    <property type="evidence" value="ECO:0007669"/>
    <property type="project" value="TreeGrafter"/>
</dbReference>
<feature type="compositionally biased region" description="Polar residues" evidence="7">
    <location>
        <begin position="115"/>
        <end position="127"/>
    </location>
</feature>
<protein>
    <recommendedName>
        <fullName evidence="1">phosphatidylinositol 3-kinase</fullName>
        <ecNumber evidence="1">2.7.1.137</ecNumber>
    </recommendedName>
</protein>
<keyword evidence="3" id="KW-0547">Nucleotide-binding</keyword>
<feature type="compositionally biased region" description="Basic and acidic residues" evidence="7">
    <location>
        <begin position="359"/>
        <end position="372"/>
    </location>
</feature>
<feature type="domain" description="PI3K/PI4K catalytic" evidence="8">
    <location>
        <begin position="710"/>
        <end position="977"/>
    </location>
</feature>
<dbReference type="Pfam" id="PF00454">
    <property type="entry name" value="PI3_PI4_kinase"/>
    <property type="match status" value="1"/>
</dbReference>
<feature type="compositionally biased region" description="Polar residues" evidence="7">
    <location>
        <begin position="374"/>
        <end position="402"/>
    </location>
</feature>
<evidence type="ECO:0000259" key="9">
    <source>
        <dbReference type="PROSITE" id="PS51545"/>
    </source>
</evidence>
<organism evidence="10 11">
    <name type="scientific">Anaeramoeba flamelloides</name>
    <dbReference type="NCBI Taxonomy" id="1746091"/>
    <lineage>
        <taxon>Eukaryota</taxon>
        <taxon>Metamonada</taxon>
        <taxon>Anaeramoebidae</taxon>
        <taxon>Anaeramoeba</taxon>
    </lineage>
</organism>
<feature type="compositionally biased region" description="Polar residues" evidence="7">
    <location>
        <begin position="61"/>
        <end position="92"/>
    </location>
</feature>
<evidence type="ECO:0000256" key="1">
    <source>
        <dbReference type="ARBA" id="ARBA00012073"/>
    </source>
</evidence>
<feature type="domain" description="PIK helical" evidence="9">
    <location>
        <begin position="454"/>
        <end position="638"/>
    </location>
</feature>
<dbReference type="InterPro" id="IPR011009">
    <property type="entry name" value="Kinase-like_dom_sf"/>
</dbReference>
<dbReference type="GO" id="GO:0000045">
    <property type="term" value="P:autophagosome assembly"/>
    <property type="evidence" value="ECO:0007669"/>
    <property type="project" value="TreeGrafter"/>
</dbReference>
<dbReference type="GO" id="GO:0006897">
    <property type="term" value="P:endocytosis"/>
    <property type="evidence" value="ECO:0007669"/>
    <property type="project" value="TreeGrafter"/>
</dbReference>
<dbReference type="EC" id="2.7.1.137" evidence="1"/>
<dbReference type="FunFam" id="3.30.1010.10:FF:000002">
    <property type="entry name" value="Phosphatidylinositol 3-kinase catalytic subunit type 3"/>
    <property type="match status" value="1"/>
</dbReference>
<dbReference type="GO" id="GO:0048015">
    <property type="term" value="P:phosphatidylinositol-mediated signaling"/>
    <property type="evidence" value="ECO:0007669"/>
    <property type="project" value="TreeGrafter"/>
</dbReference>
<dbReference type="PROSITE" id="PS50290">
    <property type="entry name" value="PI3_4_KINASE_3"/>
    <property type="match status" value="1"/>
</dbReference>
<dbReference type="PROSITE" id="PS51545">
    <property type="entry name" value="PIK_HELICAL"/>
    <property type="match status" value="1"/>
</dbReference>
<dbReference type="PROSITE" id="PS00915">
    <property type="entry name" value="PI3_4_KINASE_1"/>
    <property type="match status" value="1"/>
</dbReference>
<evidence type="ECO:0000256" key="3">
    <source>
        <dbReference type="ARBA" id="ARBA00022741"/>
    </source>
</evidence>
<evidence type="ECO:0000313" key="11">
    <source>
        <dbReference type="Proteomes" id="UP001146793"/>
    </source>
</evidence>
<sequence length="995" mass="116930">MNKKALTNQDKFKNRLNFFQQLGDSQTQNSPQPTWKKNKPLPRKKYTPTSSKTITQKETKTNNSLKRNYKTPTRGIQKQQAHQRSNYSSSQPRKFPKQILHTRKSLPRKKLIKPNQKTYYTPQNVKPQETTRKKAFNFPKPIKANSKLPRKINENTTLNKPTNKKLQNLNHLKPRPNLNFNRNTSINSYSRFLNLKKTDNSTSQSKTFNNSRSKSATHRKITRTFNSKTFHYPKKDEKYHSKTDFAIPEKKERTTQQILIDFEKNNIHNYNNNNKNNNNNNNKNIQNIKNKKENNNKNKKEEEKEKEKEKLNMKKKKYLTKSYDLEHHTQDKRKLRASLNKKKLFFVKNQFVSKINPKQKKENQQGVERDRINVGQSKKSIQKQLTLRTKNNLPNSNATVNKDVNKKKKTKTKSKTKTKKTKTKKTKKKKKKQNFDEESIEDPYKERKITLVLKQKLSLPNERELMTIKKILLYPPIFKLRAREKNLIWYWRIFLSKNKWKGVLPTFIRSVDFDNEQEITEMKKLVPSFKELDAVDALELLSKHYKHPYIRELAVNRLKKCEDDVLQLYLLQIVQGLRYEENENSPLSTFLIERAFKNPILGNFFYWYVGNERNDNKFPIFARVHLQFAKILLKNEMGKHCLKVLHRQEDLVNNLKTLSKEANSYSKNRKKNKLYLSWLLENDQKYSNLKNFEKDVPLPLDPLKVVVGIDPKSVIIFKSALKPIKLSFITNLNKKYSIIFKKGDDLRQDQLVLQLFTIMDNLLKNENMDLELTIYDVISNSPEEGMVEFVKAKSLASVLKENNGKLAEYFKKTSPDKTSDFGFSNVVMNRYVRSCAGYSVLTYLLGIGDRHLDNLMISPSGRLIHIDFGYILGRDPKPFPPPMKVCKEMVEAMGGMKSDNYNYLKILCGHAYIILRRHARLIINLLSLMIDANIPDIDHDPKGAILKMQEKFRLELSEEEAIEFIQKKLDESVGALFAVVVEKLHSWAQYCNYFS</sequence>
<feature type="region of interest" description="Disordered" evidence="7">
    <location>
        <begin position="197"/>
        <end position="223"/>
    </location>
</feature>
<feature type="compositionally biased region" description="Basic residues" evidence="7">
    <location>
        <begin position="36"/>
        <end position="46"/>
    </location>
</feature>
<keyword evidence="4" id="KW-0418">Kinase</keyword>
<evidence type="ECO:0000256" key="5">
    <source>
        <dbReference type="ARBA" id="ARBA00022840"/>
    </source>
</evidence>
<dbReference type="GO" id="GO:0000407">
    <property type="term" value="C:phagophore assembly site"/>
    <property type="evidence" value="ECO:0007669"/>
    <property type="project" value="TreeGrafter"/>
</dbReference>
<dbReference type="GO" id="GO:0034272">
    <property type="term" value="C:phosphatidylinositol 3-kinase complex, class III, type II"/>
    <property type="evidence" value="ECO:0007669"/>
    <property type="project" value="TreeGrafter"/>
</dbReference>
<comment type="caution">
    <text evidence="10">The sequence shown here is derived from an EMBL/GenBank/DDBJ whole genome shotgun (WGS) entry which is preliminary data.</text>
</comment>
<evidence type="ECO:0000256" key="2">
    <source>
        <dbReference type="ARBA" id="ARBA00022679"/>
    </source>
</evidence>
<dbReference type="SMART" id="SM00146">
    <property type="entry name" value="PI3Kc"/>
    <property type="match status" value="1"/>
</dbReference>
<dbReference type="InterPro" id="IPR042236">
    <property type="entry name" value="PI3K_accessory_sf"/>
</dbReference>
<feature type="region of interest" description="Disordered" evidence="7">
    <location>
        <begin position="356"/>
        <end position="439"/>
    </location>
</feature>
<dbReference type="GO" id="GO:0016303">
    <property type="term" value="F:1-phosphatidylinositol-3-kinase activity"/>
    <property type="evidence" value="ECO:0007669"/>
    <property type="project" value="UniProtKB-EC"/>
</dbReference>
<dbReference type="SUPFAM" id="SSF56112">
    <property type="entry name" value="Protein kinase-like (PK-like)"/>
    <property type="match status" value="1"/>
</dbReference>
<dbReference type="InterPro" id="IPR015433">
    <property type="entry name" value="PI3/4_kinase"/>
</dbReference>
<evidence type="ECO:0000256" key="4">
    <source>
        <dbReference type="ARBA" id="ARBA00022777"/>
    </source>
</evidence>
<dbReference type="GO" id="GO:0005768">
    <property type="term" value="C:endosome"/>
    <property type="evidence" value="ECO:0007669"/>
    <property type="project" value="TreeGrafter"/>
</dbReference>
<feature type="compositionally biased region" description="Basic and acidic residues" evidence="7">
    <location>
        <begin position="290"/>
        <end position="312"/>
    </location>
</feature>
<dbReference type="InterPro" id="IPR057756">
    <property type="entry name" value="PI3-kinase_type3/VPS34_cat"/>
</dbReference>
<comment type="catalytic activity">
    <reaction evidence="6">
        <text>a 1,2-diacyl-sn-glycero-3-phospho-(1D-myo-inositol) + ATP = a 1,2-diacyl-sn-glycero-3-phospho-(1D-myo-inositol-3-phosphate) + ADP + H(+)</text>
        <dbReference type="Rhea" id="RHEA:12709"/>
        <dbReference type="ChEBI" id="CHEBI:15378"/>
        <dbReference type="ChEBI" id="CHEBI:30616"/>
        <dbReference type="ChEBI" id="CHEBI:57880"/>
        <dbReference type="ChEBI" id="CHEBI:58088"/>
        <dbReference type="ChEBI" id="CHEBI:456216"/>
        <dbReference type="EC" id="2.7.1.137"/>
    </reaction>
    <physiologicalReaction direction="left-to-right" evidence="6">
        <dbReference type="Rhea" id="RHEA:12710"/>
    </physiologicalReaction>
</comment>
<dbReference type="Gene3D" id="1.10.1070.11">
    <property type="entry name" value="Phosphatidylinositol 3-/4-kinase, catalytic domain"/>
    <property type="match status" value="1"/>
</dbReference>
<accession>A0AAV7ZAL2</accession>
<feature type="region of interest" description="Disordered" evidence="7">
    <location>
        <begin position="268"/>
        <end position="334"/>
    </location>
</feature>
<keyword evidence="2" id="KW-0808">Transferase</keyword>
<feature type="compositionally biased region" description="Basic residues" evidence="7">
    <location>
        <begin position="405"/>
        <end position="432"/>
    </location>
</feature>
<dbReference type="GO" id="GO:0034271">
    <property type="term" value="C:phosphatidylinositol 3-kinase complex, class III, type I"/>
    <property type="evidence" value="ECO:0007669"/>
    <property type="project" value="TreeGrafter"/>
</dbReference>
<dbReference type="AlphaFoldDB" id="A0AAV7ZAL2"/>
<feature type="compositionally biased region" description="Low complexity" evidence="7">
    <location>
        <begin position="268"/>
        <end position="288"/>
    </location>
</feature>
<dbReference type="InterPro" id="IPR016024">
    <property type="entry name" value="ARM-type_fold"/>
</dbReference>
<dbReference type="InterPro" id="IPR036940">
    <property type="entry name" value="PI3/4_kinase_cat_sf"/>
</dbReference>
<gene>
    <name evidence="10" type="ORF">M0812_15102</name>
</gene>
<dbReference type="EMBL" id="JANTQA010000032">
    <property type="protein sequence ID" value="KAJ3439081.1"/>
    <property type="molecule type" value="Genomic_DNA"/>
</dbReference>
<name>A0AAV7ZAL2_9EUKA</name>
<dbReference type="Proteomes" id="UP001146793">
    <property type="component" value="Unassembled WGS sequence"/>
</dbReference>
<feature type="compositionally biased region" description="Polar residues" evidence="7">
    <location>
        <begin position="200"/>
        <end position="214"/>
    </location>
</feature>
<dbReference type="PANTHER" id="PTHR10048">
    <property type="entry name" value="PHOSPHATIDYLINOSITOL KINASE"/>
    <property type="match status" value="1"/>
</dbReference>
<dbReference type="PROSITE" id="PS00916">
    <property type="entry name" value="PI3_4_KINASE_2"/>
    <property type="match status" value="1"/>
</dbReference>
<dbReference type="SMART" id="SM00145">
    <property type="entry name" value="PI3Ka"/>
    <property type="match status" value="1"/>
</dbReference>
<evidence type="ECO:0000256" key="7">
    <source>
        <dbReference type="SAM" id="MobiDB-lite"/>
    </source>
</evidence>
<dbReference type="SUPFAM" id="SSF48371">
    <property type="entry name" value="ARM repeat"/>
    <property type="match status" value="1"/>
</dbReference>